<evidence type="ECO:0000313" key="3">
    <source>
        <dbReference type="Proteomes" id="UP000257109"/>
    </source>
</evidence>
<dbReference type="EMBL" id="QJKJ01009717">
    <property type="protein sequence ID" value="RDX75811.1"/>
    <property type="molecule type" value="Genomic_DNA"/>
</dbReference>
<dbReference type="Proteomes" id="UP000257109">
    <property type="component" value="Unassembled WGS sequence"/>
</dbReference>
<feature type="signal peptide" evidence="1">
    <location>
        <begin position="1"/>
        <end position="21"/>
    </location>
</feature>
<dbReference type="AlphaFoldDB" id="A0A371FBZ3"/>
<gene>
    <name evidence="2" type="ORF">CR513_44271</name>
</gene>
<keyword evidence="1" id="KW-0732">Signal</keyword>
<feature type="chain" id="PRO_5016703688" evidence="1">
    <location>
        <begin position="22"/>
        <end position="160"/>
    </location>
</feature>
<reference evidence="2" key="1">
    <citation type="submission" date="2018-05" db="EMBL/GenBank/DDBJ databases">
        <title>Draft genome of Mucuna pruriens seed.</title>
        <authorList>
            <person name="Nnadi N.E."/>
            <person name="Vos R."/>
            <person name="Hasami M.H."/>
            <person name="Devisetty U.K."/>
            <person name="Aguiy J.C."/>
        </authorList>
    </citation>
    <scope>NUCLEOTIDE SEQUENCE [LARGE SCALE GENOMIC DNA]</scope>
    <source>
        <strain evidence="2">JCA_2017</strain>
    </source>
</reference>
<protein>
    <submittedName>
        <fullName evidence="2">Uncharacterized protein</fullName>
    </submittedName>
</protein>
<feature type="non-terminal residue" evidence="2">
    <location>
        <position position="1"/>
    </location>
</feature>
<organism evidence="2 3">
    <name type="scientific">Mucuna pruriens</name>
    <name type="common">Velvet bean</name>
    <name type="synonym">Dolichos pruriens</name>
    <dbReference type="NCBI Taxonomy" id="157652"/>
    <lineage>
        <taxon>Eukaryota</taxon>
        <taxon>Viridiplantae</taxon>
        <taxon>Streptophyta</taxon>
        <taxon>Embryophyta</taxon>
        <taxon>Tracheophyta</taxon>
        <taxon>Spermatophyta</taxon>
        <taxon>Magnoliopsida</taxon>
        <taxon>eudicotyledons</taxon>
        <taxon>Gunneridae</taxon>
        <taxon>Pentapetalae</taxon>
        <taxon>rosids</taxon>
        <taxon>fabids</taxon>
        <taxon>Fabales</taxon>
        <taxon>Fabaceae</taxon>
        <taxon>Papilionoideae</taxon>
        <taxon>50 kb inversion clade</taxon>
        <taxon>NPAAA clade</taxon>
        <taxon>indigoferoid/millettioid clade</taxon>
        <taxon>Phaseoleae</taxon>
        <taxon>Mucuna</taxon>
    </lineage>
</organism>
<keyword evidence="3" id="KW-1185">Reference proteome</keyword>
<proteinExistence type="predicted"/>
<name>A0A371FBZ3_MUCPR</name>
<comment type="caution">
    <text evidence="2">The sequence shown here is derived from an EMBL/GenBank/DDBJ whole genome shotgun (WGS) entry which is preliminary data.</text>
</comment>
<evidence type="ECO:0000256" key="1">
    <source>
        <dbReference type="SAM" id="SignalP"/>
    </source>
</evidence>
<sequence>MTPFGLIQIAIFIKWCVVIIGGCDIWTACSAPKVSSSMVHVVVIENATTLKEACNAVGTIFCGSVRIYATPIFEPANPILSPHFRTLGVVWREVITIIAIASVDDGRRSIFLLAHNPRNSNVLSNCHLSTPLNVVILLSLGLVSIPKNLCYEGSELHQIR</sequence>
<evidence type="ECO:0000313" key="2">
    <source>
        <dbReference type="EMBL" id="RDX75811.1"/>
    </source>
</evidence>
<accession>A0A371FBZ3</accession>